<feature type="transmembrane region" description="Helical" evidence="2">
    <location>
        <begin position="673"/>
        <end position="692"/>
    </location>
</feature>
<keyword evidence="1" id="KW-0802">TPR repeat</keyword>
<evidence type="ECO:0000313" key="5">
    <source>
        <dbReference type="Proteomes" id="UP000603865"/>
    </source>
</evidence>
<dbReference type="Proteomes" id="UP000603865">
    <property type="component" value="Unassembled WGS sequence"/>
</dbReference>
<evidence type="ECO:0008006" key="6">
    <source>
        <dbReference type="Google" id="ProtNLM"/>
    </source>
</evidence>
<evidence type="ECO:0000256" key="3">
    <source>
        <dbReference type="SAM" id="SignalP"/>
    </source>
</evidence>
<dbReference type="AlphaFoldDB" id="A0A918C4N9"/>
<name>A0A918C4N9_9DEIO</name>
<dbReference type="SMART" id="SM00028">
    <property type="entry name" value="TPR"/>
    <property type="match status" value="2"/>
</dbReference>
<keyword evidence="5" id="KW-1185">Reference proteome</keyword>
<evidence type="ECO:0000256" key="1">
    <source>
        <dbReference type="PROSITE-ProRule" id="PRU00339"/>
    </source>
</evidence>
<dbReference type="Gene3D" id="1.25.40.10">
    <property type="entry name" value="Tetratricopeptide repeat domain"/>
    <property type="match status" value="1"/>
</dbReference>
<reference evidence="4" key="1">
    <citation type="journal article" date="2014" name="Int. J. Syst. Evol. Microbiol.">
        <title>Complete genome sequence of Corynebacterium casei LMG S-19264T (=DSM 44701T), isolated from a smear-ripened cheese.</title>
        <authorList>
            <consortium name="US DOE Joint Genome Institute (JGI-PGF)"/>
            <person name="Walter F."/>
            <person name="Albersmeier A."/>
            <person name="Kalinowski J."/>
            <person name="Ruckert C."/>
        </authorList>
    </citation>
    <scope>NUCLEOTIDE SEQUENCE</scope>
    <source>
        <strain evidence="4">JCM 31311</strain>
    </source>
</reference>
<accession>A0A918C4N9</accession>
<keyword evidence="2" id="KW-0812">Transmembrane</keyword>
<feature type="chain" id="PRO_5036805004" description="Tetratricopeptide repeat protein" evidence="3">
    <location>
        <begin position="27"/>
        <end position="708"/>
    </location>
</feature>
<dbReference type="SUPFAM" id="SSF48452">
    <property type="entry name" value="TPR-like"/>
    <property type="match status" value="2"/>
</dbReference>
<dbReference type="InterPro" id="IPR019734">
    <property type="entry name" value="TPR_rpt"/>
</dbReference>
<sequence>MTRMKAPDFIKTLLALACALIGTAHAEAQLEGRTLRFQDDAGRITWTRSYPAAVGPLLGPVAQDNLSWLAVGPALYAYDDDGEQRVRLDFPGDISALDGEGGTLQVTSGFGSVRQTFTVNGAQIQGRVVLPPDPEVTGWLRRAAAAVPQAQLRAAASADPANPFLQLRLARLAQLQGDRYGAIAAAQQAVTAQVPFAASVQLAADLDDAGFPSAADLSLDKAAREWAARGYDPALPVSRDALRAYGNPLGELNILLAQNKLRRADAWIRYLREVSPRFQDYPEVYARYATILDAQDRSGEADEWRQFSRDLSAGTLYNLGPGALLILRDAFRVLAAALLMAVLAALLTFEAHYWTVQGRDLALLGGRWRSWLLHPLSRARRITLAYAGFGEKLVLVSLLLGLLFTLSGWVWTSRVDERLHDPALNAGTYGGAWFYDGLDRLELSGEARDIALIRGVAAQLDASASLARQTYSRVPPSACILNNLGVLAAGAEDTAQARDSYRQALALDPGQTSAAYNLGLNPQDPDSVFQARFRPKQPRLCYPDQQTLIQALDLAPGSSALGLLRDPWNSLNRLPTGLPRILQGLWVAALLVLGTACLLWLLVPRLPQAIHAGRSAAYRLLALLLPGAALLEGAWGSVLLLGWAMTISALLGLSGWWRLDALLGAAGPGLRTLLLGILAFIYVLNIVAFVLAEVRAARQGQRAARQPG</sequence>
<feature type="transmembrane region" description="Helical" evidence="2">
    <location>
        <begin position="623"/>
        <end position="653"/>
    </location>
</feature>
<gene>
    <name evidence="4" type="ORF">GCM10008957_16910</name>
</gene>
<feature type="transmembrane region" description="Helical" evidence="2">
    <location>
        <begin position="330"/>
        <end position="349"/>
    </location>
</feature>
<feature type="transmembrane region" description="Helical" evidence="2">
    <location>
        <begin position="393"/>
        <end position="412"/>
    </location>
</feature>
<feature type="signal peptide" evidence="3">
    <location>
        <begin position="1"/>
        <end position="26"/>
    </location>
</feature>
<evidence type="ECO:0000256" key="2">
    <source>
        <dbReference type="SAM" id="Phobius"/>
    </source>
</evidence>
<keyword evidence="2" id="KW-1133">Transmembrane helix</keyword>
<dbReference type="EMBL" id="BMQL01000007">
    <property type="protein sequence ID" value="GGR04641.1"/>
    <property type="molecule type" value="Genomic_DNA"/>
</dbReference>
<keyword evidence="3" id="KW-0732">Signal</keyword>
<reference evidence="4" key="2">
    <citation type="submission" date="2020-09" db="EMBL/GenBank/DDBJ databases">
        <authorList>
            <person name="Sun Q."/>
            <person name="Ohkuma M."/>
        </authorList>
    </citation>
    <scope>NUCLEOTIDE SEQUENCE</scope>
    <source>
        <strain evidence="4">JCM 31311</strain>
    </source>
</reference>
<protein>
    <recommendedName>
        <fullName evidence="6">Tetratricopeptide repeat protein</fullName>
    </recommendedName>
</protein>
<evidence type="ECO:0000313" key="4">
    <source>
        <dbReference type="EMBL" id="GGR04641.1"/>
    </source>
</evidence>
<comment type="caution">
    <text evidence="4">The sequence shown here is derived from an EMBL/GenBank/DDBJ whole genome shotgun (WGS) entry which is preliminary data.</text>
</comment>
<proteinExistence type="predicted"/>
<feature type="repeat" description="TPR" evidence="1">
    <location>
        <begin position="478"/>
        <end position="511"/>
    </location>
</feature>
<feature type="transmembrane region" description="Helical" evidence="2">
    <location>
        <begin position="581"/>
        <end position="603"/>
    </location>
</feature>
<organism evidence="4 5">
    <name type="scientific">Deinococcus ruber</name>
    <dbReference type="NCBI Taxonomy" id="1848197"/>
    <lineage>
        <taxon>Bacteria</taxon>
        <taxon>Thermotogati</taxon>
        <taxon>Deinococcota</taxon>
        <taxon>Deinococci</taxon>
        <taxon>Deinococcales</taxon>
        <taxon>Deinococcaceae</taxon>
        <taxon>Deinococcus</taxon>
    </lineage>
</organism>
<keyword evidence="2" id="KW-0472">Membrane</keyword>
<dbReference type="InterPro" id="IPR011990">
    <property type="entry name" value="TPR-like_helical_dom_sf"/>
</dbReference>
<dbReference type="PROSITE" id="PS50005">
    <property type="entry name" value="TPR"/>
    <property type="match status" value="1"/>
</dbReference>